<evidence type="ECO:0000256" key="3">
    <source>
        <dbReference type="SAM" id="SignalP"/>
    </source>
</evidence>
<name>A0A660E8U2_9LACO</name>
<keyword evidence="1" id="KW-0175">Coiled coil</keyword>
<evidence type="ECO:0000256" key="2">
    <source>
        <dbReference type="SAM" id="MobiDB-lite"/>
    </source>
</evidence>
<sequence length="274" mass="30432">MKRILLWVMTTLAILGLALNTANITGQAKQKMVAAITKIRVTKHEVSGQTTKQATIKMFNANQKLVTKTKTTRKGTFKLKTRKSYQNLAFTIKATKAGYRTRTFKHAKIAKKMTQSVTKEQPITKSTTANQPTSTSNNTDTTTPIVSAETAKQQALATKIAGYQAELSEYQSELETILNSSDYAKFIELTNECDQTVQEIQKYTSQLVAAQFAAAQTNSTEFKSLATELEQKLNASRTKLEQLNKQIPFPSIQRQIEAIQTRIGTLKTLISALS</sequence>
<keyword evidence="5" id="KW-1185">Reference proteome</keyword>
<protein>
    <recommendedName>
        <fullName evidence="6">Bacterial Ig domain-containing protein</fullName>
    </recommendedName>
</protein>
<dbReference type="RefSeq" id="WP_130846111.1">
    <property type="nucleotide sequence ID" value="NZ_BJDY01000001.1"/>
</dbReference>
<accession>A0A660E8U2</accession>
<dbReference type="AlphaFoldDB" id="A0A660E8U2"/>
<feature type="coiled-coil region" evidence="1">
    <location>
        <begin position="153"/>
        <end position="180"/>
    </location>
</feature>
<feature type="signal peptide" evidence="3">
    <location>
        <begin position="1"/>
        <end position="28"/>
    </location>
</feature>
<reference evidence="4 5" key="1">
    <citation type="submission" date="2018-11" db="EMBL/GenBank/DDBJ databases">
        <authorList>
            <person name="Wuyts S."/>
        </authorList>
    </citation>
    <scope>NUCLEOTIDE SEQUENCE [LARGE SCALE GENOMIC DNA]</scope>
    <source>
        <strain evidence="4">Lactobacillus mudanjiangensis AMBF249</strain>
    </source>
</reference>
<feature type="region of interest" description="Disordered" evidence="2">
    <location>
        <begin position="115"/>
        <end position="143"/>
    </location>
</feature>
<feature type="compositionally biased region" description="Polar residues" evidence="2">
    <location>
        <begin position="115"/>
        <end position="132"/>
    </location>
</feature>
<feature type="chain" id="PRO_5038906777" description="Bacterial Ig domain-containing protein" evidence="3">
    <location>
        <begin position="29"/>
        <end position="274"/>
    </location>
</feature>
<organism evidence="4 5">
    <name type="scientific">Lactiplantibacillus mudanjiangensis</name>
    <dbReference type="NCBI Taxonomy" id="1296538"/>
    <lineage>
        <taxon>Bacteria</taxon>
        <taxon>Bacillati</taxon>
        <taxon>Bacillota</taxon>
        <taxon>Bacilli</taxon>
        <taxon>Lactobacillales</taxon>
        <taxon>Lactobacillaceae</taxon>
        <taxon>Lactiplantibacillus</taxon>
    </lineage>
</organism>
<dbReference type="Proteomes" id="UP000289996">
    <property type="component" value="Unassembled WGS sequence"/>
</dbReference>
<dbReference type="EMBL" id="UYIG01000125">
    <property type="protein sequence ID" value="VDG28845.1"/>
    <property type="molecule type" value="Genomic_DNA"/>
</dbReference>
<evidence type="ECO:0000256" key="1">
    <source>
        <dbReference type="SAM" id="Coils"/>
    </source>
</evidence>
<proteinExistence type="predicted"/>
<evidence type="ECO:0008006" key="6">
    <source>
        <dbReference type="Google" id="ProtNLM"/>
    </source>
</evidence>
<evidence type="ECO:0000313" key="5">
    <source>
        <dbReference type="Proteomes" id="UP000289996"/>
    </source>
</evidence>
<gene>
    <name evidence="4" type="ORF">MUDAN_MDHGFNIF_03250</name>
</gene>
<feature type="compositionally biased region" description="Low complexity" evidence="2">
    <location>
        <begin position="133"/>
        <end position="143"/>
    </location>
</feature>
<keyword evidence="3" id="KW-0732">Signal</keyword>
<evidence type="ECO:0000313" key="4">
    <source>
        <dbReference type="EMBL" id="VDG28845.1"/>
    </source>
</evidence>